<accession>A0AA36E0R3</accession>
<feature type="compositionally biased region" description="Acidic residues" evidence="1">
    <location>
        <begin position="166"/>
        <end position="181"/>
    </location>
</feature>
<sequence length="181" mass="20611">MLKRVDPTNTVLITYLQTIDIFVETRVLLARKEEKKTKRSKKVVVESSKKFVKESTSTKSPKKLSITEAEPWKSKVVVADTPSTQKEIIPSKTGVFRRIKMKSKHKSRSPLMNVVRKPQVSHQGVIFREIPAPTSPSSKKRRVTYMAKHILKKKKKGRVIISSESTTDENETIPETPEADL</sequence>
<dbReference type="EMBL" id="OX465079">
    <property type="protein sequence ID" value="CAI9277930.1"/>
    <property type="molecule type" value="Genomic_DNA"/>
</dbReference>
<evidence type="ECO:0000256" key="1">
    <source>
        <dbReference type="SAM" id="MobiDB-lite"/>
    </source>
</evidence>
<evidence type="ECO:0000313" key="3">
    <source>
        <dbReference type="Proteomes" id="UP001177003"/>
    </source>
</evidence>
<evidence type="ECO:0000313" key="2">
    <source>
        <dbReference type="EMBL" id="CAI9277930.1"/>
    </source>
</evidence>
<protein>
    <submittedName>
        <fullName evidence="2">Uncharacterized protein</fullName>
    </submittedName>
</protein>
<reference evidence="2" key="1">
    <citation type="submission" date="2023-04" db="EMBL/GenBank/DDBJ databases">
        <authorList>
            <person name="Vijverberg K."/>
            <person name="Xiong W."/>
            <person name="Schranz E."/>
        </authorList>
    </citation>
    <scope>NUCLEOTIDE SEQUENCE</scope>
</reference>
<gene>
    <name evidence="2" type="ORF">LSALG_LOCUS17836</name>
</gene>
<name>A0AA36E0R3_LACSI</name>
<keyword evidence="3" id="KW-1185">Reference proteome</keyword>
<feature type="region of interest" description="Disordered" evidence="1">
    <location>
        <begin position="35"/>
        <end position="65"/>
    </location>
</feature>
<feature type="region of interest" description="Disordered" evidence="1">
    <location>
        <begin position="155"/>
        <end position="181"/>
    </location>
</feature>
<feature type="compositionally biased region" description="Basic and acidic residues" evidence="1">
    <location>
        <begin position="43"/>
        <end position="53"/>
    </location>
</feature>
<proteinExistence type="predicted"/>
<organism evidence="2 3">
    <name type="scientific">Lactuca saligna</name>
    <name type="common">Willowleaf lettuce</name>
    <dbReference type="NCBI Taxonomy" id="75948"/>
    <lineage>
        <taxon>Eukaryota</taxon>
        <taxon>Viridiplantae</taxon>
        <taxon>Streptophyta</taxon>
        <taxon>Embryophyta</taxon>
        <taxon>Tracheophyta</taxon>
        <taxon>Spermatophyta</taxon>
        <taxon>Magnoliopsida</taxon>
        <taxon>eudicotyledons</taxon>
        <taxon>Gunneridae</taxon>
        <taxon>Pentapetalae</taxon>
        <taxon>asterids</taxon>
        <taxon>campanulids</taxon>
        <taxon>Asterales</taxon>
        <taxon>Asteraceae</taxon>
        <taxon>Cichorioideae</taxon>
        <taxon>Cichorieae</taxon>
        <taxon>Lactucinae</taxon>
        <taxon>Lactuca</taxon>
    </lineage>
</organism>
<dbReference type="AlphaFoldDB" id="A0AA36E0R3"/>
<dbReference type="Proteomes" id="UP001177003">
    <property type="component" value="Chromosome 3"/>
</dbReference>